<dbReference type="AlphaFoldDB" id="A0A3P1B347"/>
<keyword evidence="2" id="KW-0547">Nucleotide-binding</keyword>
<dbReference type="SUPFAM" id="SSF140931">
    <property type="entry name" value="Fic-like"/>
    <property type="match status" value="1"/>
</dbReference>
<dbReference type="OrthoDB" id="9814400at2"/>
<feature type="domain" description="Fido" evidence="3">
    <location>
        <begin position="238"/>
        <end position="385"/>
    </location>
</feature>
<dbReference type="InterPro" id="IPR036597">
    <property type="entry name" value="Fido-like_dom_sf"/>
</dbReference>
<evidence type="ECO:0000256" key="1">
    <source>
        <dbReference type="PIRSR" id="PIRSR640198-1"/>
    </source>
</evidence>
<name>A0A3P1B347_9FLAO</name>
<dbReference type="InterPro" id="IPR040198">
    <property type="entry name" value="Fido_containing"/>
</dbReference>
<dbReference type="EMBL" id="RQTJ01000008">
    <property type="protein sequence ID" value="RRA95580.1"/>
    <property type="molecule type" value="Genomic_DNA"/>
</dbReference>
<keyword evidence="2" id="KW-0067">ATP-binding</keyword>
<comment type="caution">
    <text evidence="4">The sequence shown here is derived from an EMBL/GenBank/DDBJ whole genome shotgun (WGS) entry which is preliminary data.</text>
</comment>
<evidence type="ECO:0000256" key="2">
    <source>
        <dbReference type="PIRSR" id="PIRSR640198-2"/>
    </source>
</evidence>
<reference evidence="4 5" key="1">
    <citation type="submission" date="2018-11" db="EMBL/GenBank/DDBJ databases">
        <title>Flavobacterium sp. nov., YIM 102796 draft genome.</title>
        <authorList>
            <person name="Li G."/>
            <person name="Jiang Y."/>
        </authorList>
    </citation>
    <scope>NUCLEOTIDE SEQUENCE [LARGE SCALE GENOMIC DNA]</scope>
    <source>
        <strain evidence="4 5">YIM 102796</strain>
    </source>
</reference>
<evidence type="ECO:0000313" key="4">
    <source>
        <dbReference type="EMBL" id="RRA95580.1"/>
    </source>
</evidence>
<sequence length="496" mass="57840">MAQQAAGFQWLVQHLGFSQYKLTHRSYIGTRNKTEVALDGAIEETYGPKYAPAEDSITAHLEFALKYDDLNLDLIQAVFSSMDKDELRSYILNNPSGRYSRRIGFLYEWLTGELLEAEFEVNGNYIDLLDSSKYITGTIQKNSRWRINDNLLGGVDFCPVIRRNASIIELLQMDFRKEVDNLKAEYPPEIFNRATQYLYRKETKSSYEIESEKPTPDRMNRFVNLLYEAGKEPADKVLEEQYLTVLQNAIVDPRYKQNGYRDFQNYIGQSNYRLEEIYHYICPQPAMVHPMMSGLALAEQKTRELSPVIRAAIVSFGFVFIHPFLDGNGRIHRFLIHDMLIRDGFVGKDVIIPVSAHMVNNLQAYDAVLEAYSKPLMKRIQFTKNDKGELVITNPEEVKAYFLYPDLTLQTAFLAQAIQETIRHDLSEELLFLDRYDEFKKELLQLIDMPDKRANEIIVFIHQNKGTFPNRRKKHFSEITEEEFQEIERIYQSVFS</sequence>
<dbReference type="PROSITE" id="PS51459">
    <property type="entry name" value="FIDO"/>
    <property type="match status" value="1"/>
</dbReference>
<gene>
    <name evidence="4" type="ORF">EG242_05525</name>
</gene>
<dbReference type="GO" id="GO:0005524">
    <property type="term" value="F:ATP binding"/>
    <property type="evidence" value="ECO:0007669"/>
    <property type="project" value="UniProtKB-KW"/>
</dbReference>
<dbReference type="Gene3D" id="1.10.3290.10">
    <property type="entry name" value="Fido-like domain"/>
    <property type="match status" value="1"/>
</dbReference>
<dbReference type="Pfam" id="PF02661">
    <property type="entry name" value="Fic"/>
    <property type="match status" value="1"/>
</dbReference>
<proteinExistence type="predicted"/>
<dbReference type="RefSeq" id="WP_124898905.1">
    <property type="nucleotide sequence ID" value="NZ_RQTJ01000008.1"/>
</dbReference>
<evidence type="ECO:0000259" key="3">
    <source>
        <dbReference type="PROSITE" id="PS51459"/>
    </source>
</evidence>
<organism evidence="4 5">
    <name type="scientific">Paenimyroides viscosum</name>
    <dbReference type="NCBI Taxonomy" id="2488729"/>
    <lineage>
        <taxon>Bacteria</taxon>
        <taxon>Pseudomonadati</taxon>
        <taxon>Bacteroidota</taxon>
        <taxon>Flavobacteriia</taxon>
        <taxon>Flavobacteriales</taxon>
        <taxon>Flavobacteriaceae</taxon>
        <taxon>Paenimyroides</taxon>
    </lineage>
</organism>
<protein>
    <submittedName>
        <fullName evidence="4">Fic family protein</fullName>
    </submittedName>
</protein>
<dbReference type="Proteomes" id="UP000268372">
    <property type="component" value="Unassembled WGS sequence"/>
</dbReference>
<evidence type="ECO:0000313" key="5">
    <source>
        <dbReference type="Proteomes" id="UP000268372"/>
    </source>
</evidence>
<dbReference type="PANTHER" id="PTHR13504:SF38">
    <property type="entry name" value="FIDO DOMAIN-CONTAINING PROTEIN"/>
    <property type="match status" value="1"/>
</dbReference>
<dbReference type="PANTHER" id="PTHR13504">
    <property type="entry name" value="FIDO DOMAIN-CONTAINING PROTEIN DDB_G0283145"/>
    <property type="match status" value="1"/>
</dbReference>
<feature type="active site" evidence="1">
    <location>
        <position position="322"/>
    </location>
</feature>
<dbReference type="InterPro" id="IPR003812">
    <property type="entry name" value="Fido"/>
</dbReference>
<keyword evidence="5" id="KW-1185">Reference proteome</keyword>
<feature type="binding site" evidence="2">
    <location>
        <begin position="326"/>
        <end position="333"/>
    </location>
    <ligand>
        <name>ATP</name>
        <dbReference type="ChEBI" id="CHEBI:30616"/>
    </ligand>
</feature>
<accession>A0A3P1B347</accession>